<reference evidence="1" key="1">
    <citation type="submission" date="2014-02" db="EMBL/GenBank/DDBJ databases">
        <title>Expanding our view of genomic diversity in Candidatus Accumulibacter clades.</title>
        <authorList>
            <person name="Skennerton C.T."/>
            <person name="Barr J.J."/>
            <person name="Slater F.R."/>
            <person name="Bond P.L."/>
            <person name="Tyson G.W."/>
        </authorList>
    </citation>
    <scope>NUCLEOTIDE SEQUENCE [LARGE SCALE GENOMIC DNA]</scope>
</reference>
<name>A0A011N1Q8_9PROT</name>
<dbReference type="EMBL" id="JFAX01000003">
    <property type="protein sequence ID" value="EXI68831.1"/>
    <property type="molecule type" value="Genomic_DNA"/>
</dbReference>
<proteinExistence type="predicted"/>
<dbReference type="AlphaFoldDB" id="A0A011N1Q8"/>
<dbReference type="PATRIC" id="fig|1454001.3.peg.665"/>
<protein>
    <submittedName>
        <fullName evidence="1">Uncharacterized protein</fullName>
    </submittedName>
</protein>
<evidence type="ECO:0000313" key="2">
    <source>
        <dbReference type="Proteomes" id="UP000020218"/>
    </source>
</evidence>
<sequence>MRLIEATTAAGTRVEGVAGLPAEGLRPADPLLSQSEAALRYLESQIETQQGRRSRSARRGRTRAEYDALAADSRTREEAFTRARDAVRAAREAYVRTVSDEIWRGTHESGRPAVAPDASRPLPATMASAEQALRNALRAPELGDFTAPEPGRVPVITDTALVLLRRSGEAPLDPAARRVMEANQQADLLRQRLLAGERPAQTRVELTAALNELRAAISEQLATVPEASRTVLAEELVHTQRELESLVRSEEGQVLFSREPGTGRLIENRVVYEPAVERTAADRVRTGAERAGRVLGAVMVIQTIREQQELEERARSGRTTVVEGLAGTTHNVQGLTIGLRMMSGIHVHPGEFVLMSALSFTQAVSADYASREEAAVAISRVAITEGINLFLMVLSQAMMRSGNPYVVAAGFGIMLLGGPIVSFLDYLGLFDAIERASAFLPSEVTAANQELRDLMTEYRAIVGAIQLGQRSDAQLHAVGVSDPEALRRSAAMDIDSNRASARAKERELLAAFERGYGRARTEYAGLFELDTLRAQFLQLREQVHRGEEGGAEAATTVTRRFDEIDRQLREATATMSEQQVREMPQWSHLDEGFDELESLLRAEEIDWQEVREKHVEVQQMLRNARYRVDPAAFGLRAAPLMAAAAPGRATYDRLLATAEARLNRDEFALIAESPRAALSASVGRPAATMTMPSRPPGAAPAPSADVTLMAVEDALRAYRTLLARAPGHPDAALLHRDSEAVAVSYRRFVAEHGDYAAYLQRLQTVEASLLRLAERALSGSGGAAAGTARDLALRVRAAVSERRDRDGLLFLDEIDPVAARVRATETRRLAPRLGEAAGTRPLTAEELAALSGGRLEEHAAGISTVSNRLDQVQGLRIPASEDENIGGVFRVVGTIESLPLLITEIPLTTIREDENVLVGRAGASTGAVSPRGHFEMVRVVPLNAAAVSRLGGAGVRSLPDYSLRAVRLRDLAAPAVTLAPAPSAPAGSAAEVRL</sequence>
<evidence type="ECO:0000313" key="1">
    <source>
        <dbReference type="EMBL" id="EXI68831.1"/>
    </source>
</evidence>
<accession>A0A011N1Q8</accession>
<organism evidence="1 2">
    <name type="scientific">Candidatus Accumulibacter adjunctus</name>
    <dbReference type="NCBI Taxonomy" id="1454001"/>
    <lineage>
        <taxon>Bacteria</taxon>
        <taxon>Pseudomonadati</taxon>
        <taxon>Pseudomonadota</taxon>
        <taxon>Betaproteobacteria</taxon>
        <taxon>Candidatus Accumulibacter</taxon>
    </lineage>
</organism>
<dbReference type="Proteomes" id="UP000020218">
    <property type="component" value="Unassembled WGS sequence"/>
</dbReference>
<comment type="caution">
    <text evidence="1">The sequence shown here is derived from an EMBL/GenBank/DDBJ whole genome shotgun (WGS) entry which is preliminary data.</text>
</comment>
<keyword evidence="2" id="KW-1185">Reference proteome</keyword>
<gene>
    <name evidence="1" type="ORF">AW08_00653</name>
</gene>